<evidence type="ECO:0000313" key="2">
    <source>
        <dbReference type="EMBL" id="OAK54476.1"/>
    </source>
</evidence>
<comment type="caution">
    <text evidence="2">The sequence shown here is derived from an EMBL/GenBank/DDBJ whole genome shotgun (WGS) entry which is preliminary data.</text>
</comment>
<keyword evidence="1" id="KW-1133">Transmembrane helix</keyword>
<evidence type="ECO:0000256" key="1">
    <source>
        <dbReference type="SAM" id="Phobius"/>
    </source>
</evidence>
<feature type="transmembrane region" description="Helical" evidence="1">
    <location>
        <begin position="93"/>
        <end position="113"/>
    </location>
</feature>
<feature type="transmembrane region" description="Helical" evidence="1">
    <location>
        <begin position="70"/>
        <end position="86"/>
    </location>
</feature>
<keyword evidence="1" id="KW-0812">Transmembrane</keyword>
<feature type="transmembrane region" description="Helical" evidence="1">
    <location>
        <begin position="175"/>
        <end position="193"/>
    </location>
</feature>
<dbReference type="RefSeq" id="WP_068424719.1">
    <property type="nucleotide sequence ID" value="NZ_LVHI01000012.1"/>
</dbReference>
<protein>
    <recommendedName>
        <fullName evidence="4">Transmembrane protein</fullName>
    </recommendedName>
</protein>
<keyword evidence="3" id="KW-1185">Reference proteome</keyword>
<dbReference type="EMBL" id="LVHI01000012">
    <property type="protein sequence ID" value="OAK54476.1"/>
    <property type="molecule type" value="Genomic_DNA"/>
</dbReference>
<sequence length="222" mass="23451">MRVLASLLRLKVTLGYFALALTATALLSHLRPHTQWHVLFEASTNLHNLGDGHVGTLVASAFLTDGETDWLWLGSVAVLFAVAEWLSGSTRFLLTFVAGHVGATALVALGLFVGIRADWLADSLAVAVDVGVSYAAAAVAGSMIRYLSGPWRTTWACGWVSLVAASVVMDPSFTAFGHAAALSIGLALGAFYLRRDGKPLIDNRSRTVVAEPVQPSASMTSL</sequence>
<feature type="transmembrane region" description="Helical" evidence="1">
    <location>
        <begin position="153"/>
        <end position="169"/>
    </location>
</feature>
<evidence type="ECO:0008006" key="4">
    <source>
        <dbReference type="Google" id="ProtNLM"/>
    </source>
</evidence>
<evidence type="ECO:0000313" key="3">
    <source>
        <dbReference type="Proteomes" id="UP000077519"/>
    </source>
</evidence>
<feature type="transmembrane region" description="Helical" evidence="1">
    <location>
        <begin position="119"/>
        <end position="141"/>
    </location>
</feature>
<feature type="transmembrane region" description="Helical" evidence="1">
    <location>
        <begin position="12"/>
        <end position="30"/>
    </location>
</feature>
<accession>A0A177YG03</accession>
<proteinExistence type="predicted"/>
<dbReference type="InterPro" id="IPR046862">
    <property type="entry name" value="Rhomboid_2"/>
</dbReference>
<organism evidence="2 3">
    <name type="scientific">Rhodococcoides kyotonense</name>
    <dbReference type="NCBI Taxonomy" id="398843"/>
    <lineage>
        <taxon>Bacteria</taxon>
        <taxon>Bacillati</taxon>
        <taxon>Actinomycetota</taxon>
        <taxon>Actinomycetes</taxon>
        <taxon>Mycobacteriales</taxon>
        <taxon>Nocardiaceae</taxon>
        <taxon>Rhodococcoides</taxon>
    </lineage>
</organism>
<gene>
    <name evidence="2" type="ORF">A3K89_03645</name>
</gene>
<dbReference type="Pfam" id="PF20401">
    <property type="entry name" value="Rhomboid_2"/>
    <property type="match status" value="1"/>
</dbReference>
<dbReference type="AlphaFoldDB" id="A0A177YG03"/>
<reference evidence="2 3" key="1">
    <citation type="submission" date="2016-03" db="EMBL/GenBank/DDBJ databases">
        <title>Genome sequence of Rhodococcus kyotonensis KB10.</title>
        <authorList>
            <person name="Jeong H."/>
            <person name="Hong C.E."/>
            <person name="Jo S.H."/>
            <person name="Park J.M."/>
        </authorList>
    </citation>
    <scope>NUCLEOTIDE SEQUENCE [LARGE SCALE GENOMIC DNA]</scope>
    <source>
        <strain evidence="2 3">KB10</strain>
    </source>
</reference>
<name>A0A177YG03_9NOCA</name>
<dbReference type="Proteomes" id="UP000077519">
    <property type="component" value="Unassembled WGS sequence"/>
</dbReference>
<keyword evidence="1" id="KW-0472">Membrane</keyword>